<sequence length="78" mass="8845">PNTAEGNQPNLHAPHFPREPYQSGRAFPSAPQSHPHPSPQQTLTARRHEGHLVQGHRRQAQEGRRRQARAHPLLRVFG</sequence>
<evidence type="ECO:0000256" key="1">
    <source>
        <dbReference type="SAM" id="MobiDB-lite"/>
    </source>
</evidence>
<feature type="compositionally biased region" description="Low complexity" evidence="1">
    <location>
        <begin position="28"/>
        <end position="41"/>
    </location>
</feature>
<dbReference type="EMBL" id="CM007648">
    <property type="protein sequence ID" value="ONM14990.1"/>
    <property type="molecule type" value="Genomic_DNA"/>
</dbReference>
<gene>
    <name evidence="2" type="ORF">ZEAMMB73_Zm00001d002659</name>
</gene>
<dbReference type="AlphaFoldDB" id="A0A1D6E368"/>
<name>A0A1D6E368_MAIZE</name>
<feature type="non-terminal residue" evidence="2">
    <location>
        <position position="1"/>
    </location>
</feature>
<feature type="compositionally biased region" description="Polar residues" evidence="1">
    <location>
        <begin position="1"/>
        <end position="10"/>
    </location>
</feature>
<reference evidence="2" key="1">
    <citation type="submission" date="2015-12" db="EMBL/GenBank/DDBJ databases">
        <title>Update maize B73 reference genome by single molecule sequencing technologies.</title>
        <authorList>
            <consortium name="Maize Genome Sequencing Project"/>
            <person name="Ware D."/>
        </authorList>
    </citation>
    <scope>NUCLEOTIDE SEQUENCE [LARGE SCALE GENOMIC DNA]</scope>
    <source>
        <tissue evidence="2">Seedling</tissue>
    </source>
</reference>
<feature type="region of interest" description="Disordered" evidence="1">
    <location>
        <begin position="1"/>
        <end position="78"/>
    </location>
</feature>
<organism evidence="2">
    <name type="scientific">Zea mays</name>
    <name type="common">Maize</name>
    <dbReference type="NCBI Taxonomy" id="4577"/>
    <lineage>
        <taxon>Eukaryota</taxon>
        <taxon>Viridiplantae</taxon>
        <taxon>Streptophyta</taxon>
        <taxon>Embryophyta</taxon>
        <taxon>Tracheophyta</taxon>
        <taxon>Spermatophyta</taxon>
        <taxon>Magnoliopsida</taxon>
        <taxon>Liliopsida</taxon>
        <taxon>Poales</taxon>
        <taxon>Poaceae</taxon>
        <taxon>PACMAD clade</taxon>
        <taxon>Panicoideae</taxon>
        <taxon>Andropogonodae</taxon>
        <taxon>Andropogoneae</taxon>
        <taxon>Tripsacinae</taxon>
        <taxon>Zea</taxon>
    </lineage>
</organism>
<accession>A0A1D6E368</accession>
<protein>
    <submittedName>
        <fullName evidence="2">Nucleosome/chromatin assembly factor D</fullName>
    </submittedName>
</protein>
<evidence type="ECO:0000313" key="2">
    <source>
        <dbReference type="EMBL" id="ONM14990.1"/>
    </source>
</evidence>
<proteinExistence type="predicted"/>